<comment type="similarity">
    <text evidence="1">Belongs to the jacalin lectin family.</text>
</comment>
<dbReference type="InterPro" id="IPR001229">
    <property type="entry name" value="Jacalin-like_lectin_dom"/>
</dbReference>
<keyword evidence="2" id="KW-0430">Lectin</keyword>
<dbReference type="GeneID" id="109132876"/>
<feature type="domain" description="Jacalin-type lectin" evidence="4">
    <location>
        <begin position="126"/>
        <end position="267"/>
    </location>
</feature>
<dbReference type="PANTHER" id="PTHR47293:SF11">
    <property type="entry name" value="JACALIN-RELATED LECTIN 12-RELATED"/>
    <property type="match status" value="1"/>
</dbReference>
<organism evidence="5 6">
    <name type="scientific">Camelina sativa</name>
    <name type="common">False flax</name>
    <name type="synonym">Myagrum sativum</name>
    <dbReference type="NCBI Taxonomy" id="90675"/>
    <lineage>
        <taxon>Eukaryota</taxon>
        <taxon>Viridiplantae</taxon>
        <taxon>Streptophyta</taxon>
        <taxon>Embryophyta</taxon>
        <taxon>Tracheophyta</taxon>
        <taxon>Spermatophyta</taxon>
        <taxon>Magnoliopsida</taxon>
        <taxon>eudicotyledons</taxon>
        <taxon>Gunneridae</taxon>
        <taxon>Pentapetalae</taxon>
        <taxon>rosids</taxon>
        <taxon>malvids</taxon>
        <taxon>Brassicales</taxon>
        <taxon>Brassicaceae</taxon>
        <taxon>Camelineae</taxon>
        <taxon>Camelina</taxon>
    </lineage>
</organism>
<protein>
    <submittedName>
        <fullName evidence="6">LOW QUALITY PROTEIN: jacalin-related lectin 15-like</fullName>
    </submittedName>
</protein>
<dbReference type="PROSITE" id="PS51752">
    <property type="entry name" value="JACALIN_LECTIN"/>
    <property type="match status" value="1"/>
</dbReference>
<proteinExistence type="inferred from homology"/>
<dbReference type="Gene3D" id="2.100.10.30">
    <property type="entry name" value="Jacalin-like lectin domain"/>
    <property type="match status" value="1"/>
</dbReference>
<evidence type="ECO:0000256" key="1">
    <source>
        <dbReference type="ARBA" id="ARBA00006568"/>
    </source>
</evidence>
<name>A0ABM1RPD2_CAMSA</name>
<reference evidence="6" key="2">
    <citation type="submission" date="2025-08" db="UniProtKB">
        <authorList>
            <consortium name="RefSeq"/>
        </authorList>
    </citation>
    <scope>IDENTIFICATION</scope>
    <source>
        <tissue evidence="6">Leaf</tissue>
    </source>
</reference>
<dbReference type="InterPro" id="IPR033734">
    <property type="entry name" value="Jacalin-like_lectin_dom_plant"/>
</dbReference>
<gene>
    <name evidence="6" type="primary">LOC109132876</name>
</gene>
<dbReference type="SUPFAM" id="SSF51101">
    <property type="entry name" value="Mannose-binding lectins"/>
    <property type="match status" value="1"/>
</dbReference>
<keyword evidence="3" id="KW-0677">Repeat</keyword>
<keyword evidence="5" id="KW-1185">Reference proteome</keyword>
<dbReference type="SMART" id="SM00915">
    <property type="entry name" value="Jacalin"/>
    <property type="match status" value="1"/>
</dbReference>
<dbReference type="CDD" id="cd09612">
    <property type="entry name" value="Jacalin"/>
    <property type="match status" value="1"/>
</dbReference>
<dbReference type="InterPro" id="IPR036404">
    <property type="entry name" value="Jacalin-like_lectin_dom_sf"/>
</dbReference>
<accession>A0ABM1RPD2</accession>
<dbReference type="RefSeq" id="XP_019100870.1">
    <property type="nucleotide sequence ID" value="XM_019245325.1"/>
</dbReference>
<reference evidence="5" key="1">
    <citation type="journal article" date="2014" name="Nat. Commun.">
        <title>The emerging biofuel crop Camelina sativa retains a highly undifferentiated hexaploid genome structure.</title>
        <authorList>
            <person name="Kagale S."/>
            <person name="Koh C."/>
            <person name="Nixon J."/>
            <person name="Bollina V."/>
            <person name="Clarke W.E."/>
            <person name="Tuteja R."/>
            <person name="Spillane C."/>
            <person name="Robinson S.J."/>
            <person name="Links M.G."/>
            <person name="Clarke C."/>
            <person name="Higgins E.E."/>
            <person name="Huebert T."/>
            <person name="Sharpe A.G."/>
            <person name="Parkin I.A."/>
        </authorList>
    </citation>
    <scope>NUCLEOTIDE SEQUENCE [LARGE SCALE GENOMIC DNA]</scope>
    <source>
        <strain evidence="5">cv. DH55</strain>
    </source>
</reference>
<dbReference type="Proteomes" id="UP000694864">
    <property type="component" value="Chromosome 5"/>
</dbReference>
<evidence type="ECO:0000313" key="5">
    <source>
        <dbReference type="Proteomes" id="UP000694864"/>
    </source>
</evidence>
<evidence type="ECO:0000256" key="2">
    <source>
        <dbReference type="ARBA" id="ARBA00022734"/>
    </source>
</evidence>
<dbReference type="Pfam" id="PF01419">
    <property type="entry name" value="Jacalin"/>
    <property type="match status" value="1"/>
</dbReference>
<dbReference type="PANTHER" id="PTHR47293">
    <property type="entry name" value="JACALIN-RELATED LECTIN 3"/>
    <property type="match status" value="1"/>
</dbReference>
<evidence type="ECO:0000313" key="6">
    <source>
        <dbReference type="RefSeq" id="XP_019100870.1"/>
    </source>
</evidence>
<sequence>METELREYIHRTIPFPSPAPCYIVAVGWVLLEGGGSGDSSAHEAKIRRVEVAGEGSGADVGGQRRMLARSSGSRVATSFAVLSPAVCGLRRALVRRTIYFAGYYSFMTLGRVSLYTPSGSNPLPVAQKLDAKGGIASKIWDDGVREGVSQIYIQEGSTGGTASIKFDYVKNGQPKAGSTHGDKYQNFTECFDLNHTCDEHILSVKCYYDEGEILGLVIKTNIRTSAYMGYNVGTTFELEVKGKKIIRFHGSFDKNLTSNSLGAYFAPISPAK</sequence>
<evidence type="ECO:0000256" key="3">
    <source>
        <dbReference type="ARBA" id="ARBA00022737"/>
    </source>
</evidence>
<evidence type="ECO:0000259" key="4">
    <source>
        <dbReference type="PROSITE" id="PS51752"/>
    </source>
</evidence>